<evidence type="ECO:0000313" key="1">
    <source>
        <dbReference type="EMBL" id="CAF1316148.1"/>
    </source>
</evidence>
<sequence>MNIKNNTANQLSKFPIGTQSKFSKSYQNVTQISNNLIDYEKRIQSLNNQCDNRSHLFTNQIHQNKILNHLGFVLRSHSLFYCSVPKVATRTLLTYMTYLHIRDEIIPSLANKSAISFKADYLNQMLSSAIKVILNDDDL</sequence>
<dbReference type="AlphaFoldDB" id="A0A815EKT7"/>
<gene>
    <name evidence="1" type="ORF">JYZ213_LOCUS33134</name>
</gene>
<organism evidence="1 2">
    <name type="scientific">Adineta steineri</name>
    <dbReference type="NCBI Taxonomy" id="433720"/>
    <lineage>
        <taxon>Eukaryota</taxon>
        <taxon>Metazoa</taxon>
        <taxon>Spiralia</taxon>
        <taxon>Gnathifera</taxon>
        <taxon>Rotifera</taxon>
        <taxon>Eurotatoria</taxon>
        <taxon>Bdelloidea</taxon>
        <taxon>Adinetida</taxon>
        <taxon>Adinetidae</taxon>
        <taxon>Adineta</taxon>
    </lineage>
</organism>
<proteinExistence type="predicted"/>
<dbReference type="Proteomes" id="UP000663845">
    <property type="component" value="Unassembled WGS sequence"/>
</dbReference>
<name>A0A815EKT7_9BILA</name>
<protein>
    <submittedName>
        <fullName evidence="1">Uncharacterized protein</fullName>
    </submittedName>
</protein>
<reference evidence="1" key="1">
    <citation type="submission" date="2021-02" db="EMBL/GenBank/DDBJ databases">
        <authorList>
            <person name="Nowell W R."/>
        </authorList>
    </citation>
    <scope>NUCLEOTIDE SEQUENCE</scope>
</reference>
<accession>A0A815EKT7</accession>
<dbReference type="EMBL" id="CAJNOG010000616">
    <property type="protein sequence ID" value="CAF1316148.1"/>
    <property type="molecule type" value="Genomic_DNA"/>
</dbReference>
<evidence type="ECO:0000313" key="2">
    <source>
        <dbReference type="Proteomes" id="UP000663845"/>
    </source>
</evidence>
<comment type="caution">
    <text evidence="1">The sequence shown here is derived from an EMBL/GenBank/DDBJ whole genome shotgun (WGS) entry which is preliminary data.</text>
</comment>